<dbReference type="Gene3D" id="3.20.20.150">
    <property type="entry name" value="Divalent-metal-dependent TIM barrel enzymes"/>
    <property type="match status" value="1"/>
</dbReference>
<keyword evidence="1" id="KW-0732">Signal</keyword>
<dbReference type="PROSITE" id="PS51318">
    <property type="entry name" value="TAT"/>
    <property type="match status" value="1"/>
</dbReference>
<dbReference type="Proteomes" id="UP001623559">
    <property type="component" value="Unassembled WGS sequence"/>
</dbReference>
<feature type="signal peptide" evidence="1">
    <location>
        <begin position="1"/>
        <end position="34"/>
    </location>
</feature>
<reference evidence="3 4" key="1">
    <citation type="submission" date="2024-07" db="EMBL/GenBank/DDBJ databases">
        <authorList>
            <person name="Pitt A."/>
            <person name="Hahn M.W."/>
        </authorList>
    </citation>
    <scope>NUCLEOTIDE SEQUENCE [LARGE SCALE GENOMIC DNA]</scope>
    <source>
        <strain evidence="3 4">2-AUSEE-184A6</strain>
    </source>
</reference>
<organism evidence="3 4">
    <name type="scientific">Aquirufa novilacunae</name>
    <dbReference type="NCBI Taxonomy" id="3139305"/>
    <lineage>
        <taxon>Bacteria</taxon>
        <taxon>Pseudomonadati</taxon>
        <taxon>Bacteroidota</taxon>
        <taxon>Cytophagia</taxon>
        <taxon>Cytophagales</taxon>
        <taxon>Flectobacillaceae</taxon>
        <taxon>Aquirufa</taxon>
    </lineage>
</organism>
<dbReference type="GO" id="GO:0016853">
    <property type="term" value="F:isomerase activity"/>
    <property type="evidence" value="ECO:0007669"/>
    <property type="project" value="UniProtKB-KW"/>
</dbReference>
<dbReference type="Pfam" id="PF01261">
    <property type="entry name" value="AP_endonuc_2"/>
    <property type="match status" value="1"/>
</dbReference>
<dbReference type="InterPro" id="IPR050312">
    <property type="entry name" value="IolE/XylAMocC-like"/>
</dbReference>
<feature type="domain" description="Xylose isomerase-like TIM barrel" evidence="2">
    <location>
        <begin position="124"/>
        <end position="319"/>
    </location>
</feature>
<evidence type="ECO:0000259" key="2">
    <source>
        <dbReference type="Pfam" id="PF01261"/>
    </source>
</evidence>
<evidence type="ECO:0000256" key="1">
    <source>
        <dbReference type="SAM" id="SignalP"/>
    </source>
</evidence>
<gene>
    <name evidence="3" type="ORF">V7S74_00370</name>
</gene>
<sequence>MKNNNQTSRRQFLAAGSLASLGLLWASNSSFSFAKPSSVFGGVQVGTITYSFRGMPGDIKQIIQYCVDSGVSAIELMGDAVEDYAGRPANPVPMRWTPGQPRPTLTDEQKAALAQYQKDVSAWRESVSMDKFKEVRKMLDDAGISVYAYKPNAFGEKNSDAEVESALRAAKVLGAKSVTLELPTSSAQTQRLGALGEKHKIYFGYHTHTQVKDTVYDEALAQNPYNSINLDCGHYIAVGAPHTSASLLAFIEAKHDRISSMHIKDRTSKEHGAGNLVWGSGDTPLKEVLTLMKKNKYKFPATIELEYEVPAGSTPVEEVKKCVAFAKKILA</sequence>
<evidence type="ECO:0000313" key="3">
    <source>
        <dbReference type="EMBL" id="MFL0205187.1"/>
    </source>
</evidence>
<dbReference type="SUPFAM" id="SSF51658">
    <property type="entry name" value="Xylose isomerase-like"/>
    <property type="match status" value="1"/>
</dbReference>
<feature type="chain" id="PRO_5045577846" evidence="1">
    <location>
        <begin position="35"/>
        <end position="331"/>
    </location>
</feature>
<comment type="caution">
    <text evidence="3">The sequence shown here is derived from an EMBL/GenBank/DDBJ whole genome shotgun (WGS) entry which is preliminary data.</text>
</comment>
<protein>
    <submittedName>
        <fullName evidence="3">Sugar phosphate isomerase/epimerase</fullName>
    </submittedName>
</protein>
<dbReference type="RefSeq" id="WP_406776790.1">
    <property type="nucleotide sequence ID" value="NZ_JBEWZG010000001.1"/>
</dbReference>
<keyword evidence="3" id="KW-0413">Isomerase</keyword>
<dbReference type="InterPro" id="IPR013022">
    <property type="entry name" value="Xyl_isomerase-like_TIM-brl"/>
</dbReference>
<evidence type="ECO:0000313" key="4">
    <source>
        <dbReference type="Proteomes" id="UP001623559"/>
    </source>
</evidence>
<dbReference type="EMBL" id="JBEWZG010000001">
    <property type="protein sequence ID" value="MFL0205187.1"/>
    <property type="molecule type" value="Genomic_DNA"/>
</dbReference>
<accession>A0ABW8STQ1</accession>
<dbReference type="InterPro" id="IPR006311">
    <property type="entry name" value="TAT_signal"/>
</dbReference>
<dbReference type="InterPro" id="IPR036237">
    <property type="entry name" value="Xyl_isomerase-like_sf"/>
</dbReference>
<name>A0ABW8STQ1_9BACT</name>
<dbReference type="PANTHER" id="PTHR12110">
    <property type="entry name" value="HYDROXYPYRUVATE ISOMERASE"/>
    <property type="match status" value="1"/>
</dbReference>
<proteinExistence type="predicted"/>